<gene>
    <name evidence="2" type="ORF">PVAP13_2NG081076</name>
</gene>
<proteinExistence type="predicted"/>
<feature type="compositionally biased region" description="Basic and acidic residues" evidence="1">
    <location>
        <begin position="132"/>
        <end position="146"/>
    </location>
</feature>
<dbReference type="EMBL" id="CM029040">
    <property type="protein sequence ID" value="KAG2632343.1"/>
    <property type="molecule type" value="Genomic_DNA"/>
</dbReference>
<keyword evidence="3" id="KW-1185">Reference proteome</keyword>
<dbReference type="Proteomes" id="UP000823388">
    <property type="component" value="Chromosome 2N"/>
</dbReference>
<comment type="caution">
    <text evidence="2">The sequence shown here is derived from an EMBL/GenBank/DDBJ whole genome shotgun (WGS) entry which is preliminary data.</text>
</comment>
<feature type="compositionally biased region" description="Basic and acidic residues" evidence="1">
    <location>
        <begin position="166"/>
        <end position="191"/>
    </location>
</feature>
<reference evidence="2" key="1">
    <citation type="submission" date="2020-05" db="EMBL/GenBank/DDBJ databases">
        <title>WGS assembly of Panicum virgatum.</title>
        <authorList>
            <person name="Lovell J.T."/>
            <person name="Jenkins J."/>
            <person name="Shu S."/>
            <person name="Juenger T.E."/>
            <person name="Schmutz J."/>
        </authorList>
    </citation>
    <scope>NUCLEOTIDE SEQUENCE</scope>
    <source>
        <strain evidence="2">AP13</strain>
    </source>
</reference>
<dbReference type="AlphaFoldDB" id="A0A8T0VI72"/>
<protein>
    <submittedName>
        <fullName evidence="2">Uncharacterized protein</fullName>
    </submittedName>
</protein>
<evidence type="ECO:0000313" key="3">
    <source>
        <dbReference type="Proteomes" id="UP000823388"/>
    </source>
</evidence>
<feature type="region of interest" description="Disordered" evidence="1">
    <location>
        <begin position="7"/>
        <end position="59"/>
    </location>
</feature>
<evidence type="ECO:0000256" key="1">
    <source>
        <dbReference type="SAM" id="MobiDB-lite"/>
    </source>
</evidence>
<feature type="compositionally biased region" description="Low complexity" evidence="1">
    <location>
        <begin position="102"/>
        <end position="122"/>
    </location>
</feature>
<feature type="region of interest" description="Disordered" evidence="1">
    <location>
        <begin position="87"/>
        <end position="191"/>
    </location>
</feature>
<accession>A0A8T0VI72</accession>
<sequence>MVAVEVVARAAGRTEHSRVPVARKQRPHHGQLEPLARFRVPDEEATRPQARAAEEDAAMASVERAPAAVVGVGRAVGAGGDEAGHADVIAKEAKHGGRAVELAEPAAEAGPGDEAAPGLADEGGADEAGGLGRREAEKDLLDELYHQSRGPRRLSHGDWSDSAGGARRERGFGRGKGESEKKRDWEWERDG</sequence>
<organism evidence="2 3">
    <name type="scientific">Panicum virgatum</name>
    <name type="common">Blackwell switchgrass</name>
    <dbReference type="NCBI Taxonomy" id="38727"/>
    <lineage>
        <taxon>Eukaryota</taxon>
        <taxon>Viridiplantae</taxon>
        <taxon>Streptophyta</taxon>
        <taxon>Embryophyta</taxon>
        <taxon>Tracheophyta</taxon>
        <taxon>Spermatophyta</taxon>
        <taxon>Magnoliopsida</taxon>
        <taxon>Liliopsida</taxon>
        <taxon>Poales</taxon>
        <taxon>Poaceae</taxon>
        <taxon>PACMAD clade</taxon>
        <taxon>Panicoideae</taxon>
        <taxon>Panicodae</taxon>
        <taxon>Paniceae</taxon>
        <taxon>Panicinae</taxon>
        <taxon>Panicum</taxon>
        <taxon>Panicum sect. Hiantes</taxon>
    </lineage>
</organism>
<name>A0A8T0VI72_PANVG</name>
<evidence type="ECO:0000313" key="2">
    <source>
        <dbReference type="EMBL" id="KAG2632343.1"/>
    </source>
</evidence>